<gene>
    <name evidence="1" type="ORF">SDC9_127593</name>
</gene>
<sequence>MHGHLFLLGKHGVVMGGDLAQGCQRIGASDLEFSITVKGCVYVAQARLRTRGVAGFLCAGGKLGDHRLLFTLG</sequence>
<reference evidence="1" key="1">
    <citation type="submission" date="2019-08" db="EMBL/GenBank/DDBJ databases">
        <authorList>
            <person name="Kucharzyk K."/>
            <person name="Murdoch R.W."/>
            <person name="Higgins S."/>
            <person name="Loffler F."/>
        </authorList>
    </citation>
    <scope>NUCLEOTIDE SEQUENCE</scope>
</reference>
<accession>A0A645CTV8</accession>
<dbReference type="AlphaFoldDB" id="A0A645CTV8"/>
<name>A0A645CTV8_9ZZZZ</name>
<proteinExistence type="predicted"/>
<organism evidence="1">
    <name type="scientific">bioreactor metagenome</name>
    <dbReference type="NCBI Taxonomy" id="1076179"/>
    <lineage>
        <taxon>unclassified sequences</taxon>
        <taxon>metagenomes</taxon>
        <taxon>ecological metagenomes</taxon>
    </lineage>
</organism>
<evidence type="ECO:0000313" key="1">
    <source>
        <dbReference type="EMBL" id="MPM80546.1"/>
    </source>
</evidence>
<protein>
    <submittedName>
        <fullName evidence="1">Uncharacterized protein</fullName>
    </submittedName>
</protein>
<comment type="caution">
    <text evidence="1">The sequence shown here is derived from an EMBL/GenBank/DDBJ whole genome shotgun (WGS) entry which is preliminary data.</text>
</comment>
<dbReference type="EMBL" id="VSSQ01030138">
    <property type="protein sequence ID" value="MPM80546.1"/>
    <property type="molecule type" value="Genomic_DNA"/>
</dbReference>